<accession>A0A089LY25</accession>
<dbReference type="InterPro" id="IPR027417">
    <property type="entry name" value="P-loop_NTPase"/>
</dbReference>
<dbReference type="HOGENOM" id="CLU_000604_1_22_9"/>
<dbReference type="SUPFAM" id="SSF52540">
    <property type="entry name" value="P-loop containing nucleoside triphosphate hydrolases"/>
    <property type="match status" value="1"/>
</dbReference>
<dbReference type="InterPro" id="IPR003593">
    <property type="entry name" value="AAA+_ATPase"/>
</dbReference>
<dbReference type="AlphaFoldDB" id="A0A089LY25"/>
<keyword evidence="5" id="KW-1185">Reference proteome</keyword>
<dbReference type="RefSeq" id="WP_038697796.1">
    <property type="nucleotide sequence ID" value="NZ_CP009286.1"/>
</dbReference>
<dbReference type="KEGG" id="pste:PSTEL_19910"/>
<dbReference type="Gene3D" id="3.40.50.300">
    <property type="entry name" value="P-loop containing nucleotide triphosphate hydrolases"/>
    <property type="match status" value="1"/>
</dbReference>
<dbReference type="InterPro" id="IPR015854">
    <property type="entry name" value="ABC_transpr_LolD-like"/>
</dbReference>
<dbReference type="InterPro" id="IPR017871">
    <property type="entry name" value="ABC_transporter-like_CS"/>
</dbReference>
<proteinExistence type="predicted"/>
<dbReference type="InterPro" id="IPR003439">
    <property type="entry name" value="ABC_transporter-like_ATP-bd"/>
</dbReference>
<keyword evidence="2" id="KW-0067">ATP-binding</keyword>
<dbReference type="Pfam" id="PF00005">
    <property type="entry name" value="ABC_tran"/>
    <property type="match status" value="1"/>
</dbReference>
<evidence type="ECO:0000256" key="1">
    <source>
        <dbReference type="ARBA" id="ARBA00022741"/>
    </source>
</evidence>
<dbReference type="Proteomes" id="UP000029507">
    <property type="component" value="Chromosome"/>
</dbReference>
<dbReference type="PANTHER" id="PTHR24220:SF692">
    <property type="entry name" value="ABC TRANSPORTER DOMAIN-CONTAINING PROTEIN"/>
    <property type="match status" value="1"/>
</dbReference>
<evidence type="ECO:0000259" key="3">
    <source>
        <dbReference type="PROSITE" id="PS50893"/>
    </source>
</evidence>
<dbReference type="GO" id="GO:0005524">
    <property type="term" value="F:ATP binding"/>
    <property type="evidence" value="ECO:0007669"/>
    <property type="project" value="UniProtKB-KW"/>
</dbReference>
<sequence length="220" mass="24278">MTLLIKNIKKQYKEKLIFENVSLTVKPSQIIALKGKSGTGKSTLLNILAGLEKPTSGDIILNESSFAQKSLNELSSIRAENIGYVSQFNPMIPKLTALQNITVPLWLNKKKKNEINTQNRIKHFAQLLQVEQLLDKKIEKLSGGELQRIGIIRALINEPKLIIADEPTASLDDEAASLVLECFNEIKGNGTIILLATHNINIASLCDCTYLLTKNGLVTS</sequence>
<name>A0A089LY25_9BACL</name>
<dbReference type="SMART" id="SM00382">
    <property type="entry name" value="AAA"/>
    <property type="match status" value="1"/>
</dbReference>
<dbReference type="GO" id="GO:0022857">
    <property type="term" value="F:transmembrane transporter activity"/>
    <property type="evidence" value="ECO:0007669"/>
    <property type="project" value="TreeGrafter"/>
</dbReference>
<dbReference type="STRING" id="169760.PSTEL_19910"/>
<dbReference type="PROSITE" id="PS00211">
    <property type="entry name" value="ABC_TRANSPORTER_1"/>
    <property type="match status" value="1"/>
</dbReference>
<feature type="domain" description="ABC transporter" evidence="3">
    <location>
        <begin position="3"/>
        <end position="220"/>
    </location>
</feature>
<evidence type="ECO:0000313" key="4">
    <source>
        <dbReference type="EMBL" id="AIQ65045.1"/>
    </source>
</evidence>
<dbReference type="PANTHER" id="PTHR24220">
    <property type="entry name" value="IMPORT ATP-BINDING PROTEIN"/>
    <property type="match status" value="1"/>
</dbReference>
<evidence type="ECO:0000313" key="5">
    <source>
        <dbReference type="Proteomes" id="UP000029507"/>
    </source>
</evidence>
<evidence type="ECO:0000256" key="2">
    <source>
        <dbReference type="ARBA" id="ARBA00022840"/>
    </source>
</evidence>
<dbReference type="OrthoDB" id="9791546at2"/>
<organism evidence="4 5">
    <name type="scientific">Paenibacillus stellifer</name>
    <dbReference type="NCBI Taxonomy" id="169760"/>
    <lineage>
        <taxon>Bacteria</taxon>
        <taxon>Bacillati</taxon>
        <taxon>Bacillota</taxon>
        <taxon>Bacilli</taxon>
        <taxon>Bacillales</taxon>
        <taxon>Paenibacillaceae</taxon>
        <taxon>Paenibacillus</taxon>
    </lineage>
</organism>
<dbReference type="PROSITE" id="PS50893">
    <property type="entry name" value="ABC_TRANSPORTER_2"/>
    <property type="match status" value="1"/>
</dbReference>
<reference evidence="4 5" key="1">
    <citation type="submission" date="2014-08" db="EMBL/GenBank/DDBJ databases">
        <title>Comparative genomics of the Paenibacillus odorifer group.</title>
        <authorList>
            <person name="den Bakker H.C."/>
            <person name="Tsai Y.-C."/>
            <person name="Martin N."/>
            <person name="Korlach J."/>
            <person name="Wiedmann M."/>
        </authorList>
    </citation>
    <scope>NUCLEOTIDE SEQUENCE [LARGE SCALE GENOMIC DNA]</scope>
    <source>
        <strain evidence="4 5">DSM 14472</strain>
    </source>
</reference>
<dbReference type="GO" id="GO:0005886">
    <property type="term" value="C:plasma membrane"/>
    <property type="evidence" value="ECO:0007669"/>
    <property type="project" value="TreeGrafter"/>
</dbReference>
<keyword evidence="1" id="KW-0547">Nucleotide-binding</keyword>
<gene>
    <name evidence="4" type="ORF">PSTEL_19910</name>
</gene>
<dbReference type="EMBL" id="CP009286">
    <property type="protein sequence ID" value="AIQ65045.1"/>
    <property type="molecule type" value="Genomic_DNA"/>
</dbReference>
<dbReference type="GO" id="GO:0016887">
    <property type="term" value="F:ATP hydrolysis activity"/>
    <property type="evidence" value="ECO:0007669"/>
    <property type="project" value="InterPro"/>
</dbReference>
<protein>
    <submittedName>
        <fullName evidence="4">Peptide ABC transporter ATPase</fullName>
    </submittedName>
</protein>